<dbReference type="EMBL" id="JBHTEY010000004">
    <property type="protein sequence ID" value="MFC7612882.1"/>
    <property type="molecule type" value="Genomic_DNA"/>
</dbReference>
<feature type="transmembrane region" description="Helical" evidence="1">
    <location>
        <begin position="261"/>
        <end position="279"/>
    </location>
</feature>
<proteinExistence type="predicted"/>
<keyword evidence="1" id="KW-1133">Transmembrane helix</keyword>
<keyword evidence="1" id="KW-0472">Membrane</keyword>
<evidence type="ECO:0008006" key="4">
    <source>
        <dbReference type="Google" id="ProtNLM"/>
    </source>
</evidence>
<dbReference type="SUPFAM" id="SSF56112">
    <property type="entry name" value="Protein kinase-like (PK-like)"/>
    <property type="match status" value="1"/>
</dbReference>
<dbReference type="Proteomes" id="UP001596512">
    <property type="component" value="Unassembled WGS sequence"/>
</dbReference>
<dbReference type="InterPro" id="IPR011009">
    <property type="entry name" value="Kinase-like_dom_sf"/>
</dbReference>
<accession>A0ABW2TGM7</accession>
<organism evidence="2 3">
    <name type="scientific">Actinokineospora soli</name>
    <dbReference type="NCBI Taxonomy" id="1048753"/>
    <lineage>
        <taxon>Bacteria</taxon>
        <taxon>Bacillati</taxon>
        <taxon>Actinomycetota</taxon>
        <taxon>Actinomycetes</taxon>
        <taxon>Pseudonocardiales</taxon>
        <taxon>Pseudonocardiaceae</taxon>
        <taxon>Actinokineospora</taxon>
    </lineage>
</organism>
<evidence type="ECO:0000313" key="3">
    <source>
        <dbReference type="Proteomes" id="UP001596512"/>
    </source>
</evidence>
<evidence type="ECO:0000313" key="2">
    <source>
        <dbReference type="EMBL" id="MFC7612882.1"/>
    </source>
</evidence>
<evidence type="ECO:0000256" key="1">
    <source>
        <dbReference type="SAM" id="Phobius"/>
    </source>
</evidence>
<gene>
    <name evidence="2" type="ORF">ACFQV2_03710</name>
</gene>
<keyword evidence="1" id="KW-0812">Transmembrane</keyword>
<name>A0ABW2TGM7_9PSEU</name>
<comment type="caution">
    <text evidence="2">The sequence shown here is derived from an EMBL/GenBank/DDBJ whole genome shotgun (WGS) entry which is preliminary data.</text>
</comment>
<protein>
    <recommendedName>
        <fullName evidence="4">Protein kinase domain-containing protein</fullName>
    </recommendedName>
</protein>
<sequence>MLEQRVVQVNGSPYVRKYVSRDAAAREPWRYDRLVNEIRAGTRLAQVYGPRVPDELPWLVAYNIDAEEPFALLRAYHGYPVVDQVARFGPAEQRQFEVGLFRAVHLAACAEVVHGNLSLDHLRWDAGKVQIVDFESAARVGEPRRTGGGPVDARDDLWNAAAVLRRVVLGAVTGDPPPRAQDPERLRALLSPVFDQPVELRPRTADMLIRLRVDPDVRGTDPEAVLAAGRAAFDRVSAAKRAPRAAEPDVPRDRPRRMLRLFFGLFVLFFVLVVIGVISQ</sequence>
<keyword evidence="3" id="KW-1185">Reference proteome</keyword>
<reference evidence="3" key="1">
    <citation type="journal article" date="2019" name="Int. J. Syst. Evol. Microbiol.">
        <title>The Global Catalogue of Microorganisms (GCM) 10K type strain sequencing project: providing services to taxonomists for standard genome sequencing and annotation.</title>
        <authorList>
            <consortium name="The Broad Institute Genomics Platform"/>
            <consortium name="The Broad Institute Genome Sequencing Center for Infectious Disease"/>
            <person name="Wu L."/>
            <person name="Ma J."/>
        </authorList>
    </citation>
    <scope>NUCLEOTIDE SEQUENCE [LARGE SCALE GENOMIC DNA]</scope>
    <source>
        <strain evidence="3">JCM 17695</strain>
    </source>
</reference>